<dbReference type="NCBIfam" id="NF001567">
    <property type="entry name" value="PRK00389.1"/>
    <property type="match status" value="1"/>
</dbReference>
<evidence type="ECO:0000256" key="1">
    <source>
        <dbReference type="ARBA" id="ARBA00008609"/>
    </source>
</evidence>
<dbReference type="AlphaFoldDB" id="A0A7C6EJ26"/>
<feature type="domain" description="GCVT N-terminal" evidence="9">
    <location>
        <begin position="7"/>
        <end position="261"/>
    </location>
</feature>
<dbReference type="GO" id="GO:0004047">
    <property type="term" value="F:aminomethyltransferase activity"/>
    <property type="evidence" value="ECO:0007669"/>
    <property type="project" value="UniProtKB-UniRule"/>
</dbReference>
<dbReference type="FunFam" id="4.10.1250.10:FF:000001">
    <property type="entry name" value="Aminomethyltransferase"/>
    <property type="match status" value="1"/>
</dbReference>
<evidence type="ECO:0000256" key="6">
    <source>
        <dbReference type="ARBA" id="ARBA00047665"/>
    </source>
</evidence>
<protein>
    <recommendedName>
        <fullName evidence="2 7">Aminomethyltransferase</fullName>
        <ecNumber evidence="2 7">2.1.2.10</ecNumber>
    </recommendedName>
    <alternativeName>
        <fullName evidence="5 7">Glycine cleavage system T protein</fullName>
    </alternativeName>
</protein>
<evidence type="ECO:0000256" key="2">
    <source>
        <dbReference type="ARBA" id="ARBA00012616"/>
    </source>
</evidence>
<name>A0A7C6EJ26_UNCW3</name>
<dbReference type="GO" id="GO:0008168">
    <property type="term" value="F:methyltransferase activity"/>
    <property type="evidence" value="ECO:0007669"/>
    <property type="project" value="UniProtKB-KW"/>
</dbReference>
<dbReference type="InterPro" id="IPR029043">
    <property type="entry name" value="GcvT/YgfZ_C"/>
</dbReference>
<reference evidence="11" key="1">
    <citation type="journal article" date="2020" name="mSystems">
        <title>Genome- and Community-Level Interaction Insights into Carbon Utilization and Element Cycling Functions of Hydrothermarchaeota in Hydrothermal Sediment.</title>
        <authorList>
            <person name="Zhou Z."/>
            <person name="Liu Y."/>
            <person name="Xu W."/>
            <person name="Pan J."/>
            <person name="Luo Z.H."/>
            <person name="Li M."/>
        </authorList>
    </citation>
    <scope>NUCLEOTIDE SEQUENCE [LARGE SCALE GENOMIC DNA]</scope>
    <source>
        <strain evidence="11">SpSt-783</strain>
    </source>
</reference>
<dbReference type="GO" id="GO:0008483">
    <property type="term" value="F:transaminase activity"/>
    <property type="evidence" value="ECO:0007669"/>
    <property type="project" value="UniProtKB-KW"/>
</dbReference>
<dbReference type="InterPro" id="IPR027266">
    <property type="entry name" value="TrmE/GcvT-like"/>
</dbReference>
<evidence type="ECO:0000259" key="9">
    <source>
        <dbReference type="Pfam" id="PF01571"/>
    </source>
</evidence>
<keyword evidence="3 7" id="KW-0032">Aminotransferase</keyword>
<dbReference type="FunFam" id="2.40.30.110:FF:000003">
    <property type="entry name" value="Aminomethyltransferase"/>
    <property type="match status" value="1"/>
</dbReference>
<dbReference type="Gene3D" id="4.10.1250.10">
    <property type="entry name" value="Aminomethyltransferase fragment"/>
    <property type="match status" value="1"/>
</dbReference>
<dbReference type="SUPFAM" id="SSF103025">
    <property type="entry name" value="Folate-binding domain"/>
    <property type="match status" value="1"/>
</dbReference>
<keyword evidence="11" id="KW-0489">Methyltransferase</keyword>
<dbReference type="EC" id="2.1.2.10" evidence="2 7"/>
<dbReference type="Gene3D" id="3.30.1360.120">
    <property type="entry name" value="Probable tRNA modification gtpase trme, domain 1"/>
    <property type="match status" value="1"/>
</dbReference>
<gene>
    <name evidence="7 11" type="primary">gcvT</name>
    <name evidence="11" type="ORF">ENV70_01845</name>
</gene>
<dbReference type="InterPro" id="IPR013977">
    <property type="entry name" value="GcvT_C"/>
</dbReference>
<feature type="binding site" evidence="8">
    <location>
        <position position="194"/>
    </location>
    <ligand>
        <name>substrate</name>
    </ligand>
</feature>
<dbReference type="Pfam" id="PF08669">
    <property type="entry name" value="GCV_T_C"/>
    <property type="match status" value="1"/>
</dbReference>
<keyword evidence="4 7" id="KW-0808">Transferase</keyword>
<evidence type="ECO:0000259" key="10">
    <source>
        <dbReference type="Pfam" id="PF08669"/>
    </source>
</evidence>
<comment type="subunit">
    <text evidence="7">The glycine cleavage system is composed of four proteins: P, T, L and H.</text>
</comment>
<comment type="function">
    <text evidence="7">The glycine cleavage system catalyzes the degradation of glycine.</text>
</comment>
<comment type="caution">
    <text evidence="11">The sequence shown here is derived from an EMBL/GenBank/DDBJ whole genome shotgun (WGS) entry which is preliminary data.</text>
</comment>
<sequence>MTKKTPFYDKHLEYKGKIVEFAGFFMPIQFEGIIPEHNTVRTGVGVFDVSHMGEIEITGPDRIKFANYITTNDVSKLALNQVQYSAMLYPDAGIVDDLLVYNLKDRIFLVVNAANTEKDYQWILQNKKFNVEIKNLSDDIGQLAVQGPKSEMLMQKIVDYNLTELKYYWAVETKIKGIDVLLSRTGYTGEDGFEIYMPAKDGLKIWDIVFDAGEEFNVKPIGLGARDTLRFEMRYCLYGNDIDKTTNPLEAGLGWIVKFDKGDFIGRDSLLKIKESGLKRKLVGFEVIEKGIPRPHQKIYADNNEIGFVTSGTFSPSLKKGIGMGYVGTQYAEPGTKFYVMVKEPILVEVIKGPFYKKGTHK</sequence>
<dbReference type="GO" id="GO:0005960">
    <property type="term" value="C:glycine cleavage complex"/>
    <property type="evidence" value="ECO:0007669"/>
    <property type="project" value="InterPro"/>
</dbReference>
<dbReference type="PANTHER" id="PTHR43757">
    <property type="entry name" value="AMINOMETHYLTRANSFERASE"/>
    <property type="match status" value="1"/>
</dbReference>
<dbReference type="PANTHER" id="PTHR43757:SF2">
    <property type="entry name" value="AMINOMETHYLTRANSFERASE, MITOCHONDRIAL"/>
    <property type="match status" value="1"/>
</dbReference>
<evidence type="ECO:0000256" key="7">
    <source>
        <dbReference type="HAMAP-Rule" id="MF_00259"/>
    </source>
</evidence>
<dbReference type="InterPro" id="IPR006223">
    <property type="entry name" value="GcvT"/>
</dbReference>
<dbReference type="GO" id="GO:0005829">
    <property type="term" value="C:cytosol"/>
    <property type="evidence" value="ECO:0007669"/>
    <property type="project" value="TreeGrafter"/>
</dbReference>
<comment type="catalytic activity">
    <reaction evidence="6 7">
        <text>N(6)-[(R)-S(8)-aminomethyldihydrolipoyl]-L-lysyl-[protein] + (6S)-5,6,7,8-tetrahydrofolate = N(6)-[(R)-dihydrolipoyl]-L-lysyl-[protein] + (6R)-5,10-methylene-5,6,7,8-tetrahydrofolate + NH4(+)</text>
        <dbReference type="Rhea" id="RHEA:16945"/>
        <dbReference type="Rhea" id="RHEA-COMP:10475"/>
        <dbReference type="Rhea" id="RHEA-COMP:10492"/>
        <dbReference type="ChEBI" id="CHEBI:15636"/>
        <dbReference type="ChEBI" id="CHEBI:28938"/>
        <dbReference type="ChEBI" id="CHEBI:57453"/>
        <dbReference type="ChEBI" id="CHEBI:83100"/>
        <dbReference type="ChEBI" id="CHEBI:83143"/>
        <dbReference type="EC" id="2.1.2.10"/>
    </reaction>
</comment>
<dbReference type="SUPFAM" id="SSF101790">
    <property type="entry name" value="Aminomethyltransferase beta-barrel domain"/>
    <property type="match status" value="1"/>
</dbReference>
<dbReference type="Gene3D" id="3.30.70.1400">
    <property type="entry name" value="Aminomethyltransferase beta-barrel domains"/>
    <property type="match status" value="1"/>
</dbReference>
<dbReference type="InterPro" id="IPR022903">
    <property type="entry name" value="GcvT_bac"/>
</dbReference>
<dbReference type="Pfam" id="PF01571">
    <property type="entry name" value="GCV_T"/>
    <property type="match status" value="1"/>
</dbReference>
<dbReference type="InterPro" id="IPR006222">
    <property type="entry name" value="GCVT_N"/>
</dbReference>
<dbReference type="NCBIfam" id="TIGR00528">
    <property type="entry name" value="gcvT"/>
    <property type="match status" value="1"/>
</dbReference>
<organism evidence="11">
    <name type="scientific">candidate division WOR-3 bacterium</name>
    <dbReference type="NCBI Taxonomy" id="2052148"/>
    <lineage>
        <taxon>Bacteria</taxon>
        <taxon>Bacteria division WOR-3</taxon>
    </lineage>
</organism>
<proteinExistence type="inferred from homology"/>
<dbReference type="HAMAP" id="MF_00259">
    <property type="entry name" value="GcvT"/>
    <property type="match status" value="1"/>
</dbReference>
<dbReference type="Gene3D" id="2.40.30.110">
    <property type="entry name" value="Aminomethyltransferase beta-barrel domains"/>
    <property type="match status" value="1"/>
</dbReference>
<evidence type="ECO:0000313" key="11">
    <source>
        <dbReference type="EMBL" id="HHS62346.1"/>
    </source>
</evidence>
<accession>A0A7C6EJ26</accession>
<dbReference type="GO" id="GO:0019464">
    <property type="term" value="P:glycine decarboxylation via glycine cleavage system"/>
    <property type="evidence" value="ECO:0007669"/>
    <property type="project" value="UniProtKB-UniRule"/>
</dbReference>
<dbReference type="EMBL" id="DTHJ01000045">
    <property type="protein sequence ID" value="HHS62346.1"/>
    <property type="molecule type" value="Genomic_DNA"/>
</dbReference>
<evidence type="ECO:0000256" key="8">
    <source>
        <dbReference type="PIRSR" id="PIRSR006487-1"/>
    </source>
</evidence>
<dbReference type="PIRSF" id="PIRSF006487">
    <property type="entry name" value="GcvT"/>
    <property type="match status" value="1"/>
</dbReference>
<dbReference type="FunFam" id="3.30.70.1400:FF:000001">
    <property type="entry name" value="Aminomethyltransferase"/>
    <property type="match status" value="1"/>
</dbReference>
<dbReference type="InterPro" id="IPR028896">
    <property type="entry name" value="GcvT/YgfZ/DmdA"/>
</dbReference>
<feature type="domain" description="Aminomethyltransferase C-terminal" evidence="10">
    <location>
        <begin position="280"/>
        <end position="357"/>
    </location>
</feature>
<evidence type="ECO:0000256" key="3">
    <source>
        <dbReference type="ARBA" id="ARBA00022576"/>
    </source>
</evidence>
<evidence type="ECO:0000256" key="4">
    <source>
        <dbReference type="ARBA" id="ARBA00022679"/>
    </source>
</evidence>
<comment type="similarity">
    <text evidence="1 7">Belongs to the GcvT family.</text>
</comment>
<evidence type="ECO:0000256" key="5">
    <source>
        <dbReference type="ARBA" id="ARBA00031395"/>
    </source>
</evidence>
<dbReference type="GO" id="GO:0032259">
    <property type="term" value="P:methylation"/>
    <property type="evidence" value="ECO:0007669"/>
    <property type="project" value="UniProtKB-KW"/>
</dbReference>